<evidence type="ECO:0000313" key="15">
    <source>
        <dbReference type="Proteomes" id="UP000548632"/>
    </source>
</evidence>
<evidence type="ECO:0000256" key="7">
    <source>
        <dbReference type="ARBA" id="ARBA00023010"/>
    </source>
</evidence>
<dbReference type="GO" id="GO:0065002">
    <property type="term" value="P:intracellular protein transmembrane transport"/>
    <property type="evidence" value="ECO:0007669"/>
    <property type="project" value="UniProtKB-UniRule"/>
</dbReference>
<dbReference type="HAMAP" id="MF_01465">
    <property type="entry name" value="SecY"/>
    <property type="match status" value="1"/>
</dbReference>
<dbReference type="AlphaFoldDB" id="A0A839H6A2"/>
<evidence type="ECO:0000256" key="4">
    <source>
        <dbReference type="ARBA" id="ARBA00022692"/>
    </source>
</evidence>
<comment type="similarity">
    <text evidence="2 10 13">Belongs to the SecY/SEC61-alpha family.</text>
</comment>
<comment type="caution">
    <text evidence="14">The sequence shown here is derived from an EMBL/GenBank/DDBJ whole genome shotgun (WGS) entry which is preliminary data.</text>
</comment>
<feature type="transmembrane region" description="Helical" evidence="10">
    <location>
        <begin position="25"/>
        <end position="43"/>
    </location>
</feature>
<dbReference type="PROSITE" id="PS00755">
    <property type="entry name" value="SECY_1"/>
    <property type="match status" value="1"/>
</dbReference>
<feature type="transmembrane region" description="Helical" evidence="10">
    <location>
        <begin position="77"/>
        <end position="101"/>
    </location>
</feature>
<comment type="function">
    <text evidence="10 11">The central subunit of the protein translocation channel SecYEG. Consists of two halves formed by TMs 1-5 and 6-10. These two domains form a lateral gate at the front which open onto the bilayer between TMs 2 and 7, and are clamped together by SecE at the back. The channel is closed by both a pore ring composed of hydrophobic SecY resides and a short helix (helix 2A) on the extracellular side of the membrane which forms a plug. The plug probably moves laterally to allow the channel to open. The ring and the pore may move independently.</text>
</comment>
<keyword evidence="15" id="KW-1185">Reference proteome</keyword>
<dbReference type="PRINTS" id="PR00303">
    <property type="entry name" value="SECYTRNLCASE"/>
</dbReference>
<name>A0A839H6A2_9GAMM</name>
<dbReference type="InterPro" id="IPR023201">
    <property type="entry name" value="SecY_dom_sf"/>
</dbReference>
<dbReference type="Proteomes" id="UP000548632">
    <property type="component" value="Unassembled WGS sequence"/>
</dbReference>
<evidence type="ECO:0000256" key="12">
    <source>
        <dbReference type="RuleBase" id="RU003484"/>
    </source>
</evidence>
<dbReference type="NCBIfam" id="TIGR00967">
    <property type="entry name" value="3a0501s007"/>
    <property type="match status" value="1"/>
</dbReference>
<feature type="transmembrane region" description="Helical" evidence="10">
    <location>
        <begin position="220"/>
        <end position="240"/>
    </location>
</feature>
<feature type="transmembrane region" description="Helical" evidence="10">
    <location>
        <begin position="156"/>
        <end position="177"/>
    </location>
</feature>
<dbReference type="GO" id="GO:0006605">
    <property type="term" value="P:protein targeting"/>
    <property type="evidence" value="ECO:0007669"/>
    <property type="project" value="UniProtKB-UniRule"/>
</dbReference>
<dbReference type="InterPro" id="IPR030659">
    <property type="entry name" value="SecY_CS"/>
</dbReference>
<keyword evidence="8 10" id="KW-0472">Membrane</keyword>
<feature type="transmembrane region" description="Helical" evidence="10">
    <location>
        <begin position="402"/>
        <end position="421"/>
    </location>
</feature>
<dbReference type="SUPFAM" id="SSF103491">
    <property type="entry name" value="Preprotein translocase SecY subunit"/>
    <property type="match status" value="1"/>
</dbReference>
<feature type="transmembrane region" description="Helical" evidence="10">
    <location>
        <begin position="376"/>
        <end position="396"/>
    </location>
</feature>
<keyword evidence="4 10" id="KW-0812">Transmembrane</keyword>
<dbReference type="GO" id="GO:0005886">
    <property type="term" value="C:plasma membrane"/>
    <property type="evidence" value="ECO:0007669"/>
    <property type="project" value="UniProtKB-SubCell"/>
</dbReference>
<evidence type="ECO:0000313" key="14">
    <source>
        <dbReference type="EMBL" id="MBB1124954.1"/>
    </source>
</evidence>
<dbReference type="PROSITE" id="PS00756">
    <property type="entry name" value="SECY_2"/>
    <property type="match status" value="1"/>
</dbReference>
<comment type="subcellular location">
    <subcellularLocation>
        <location evidence="10">Cell membrane</location>
        <topology evidence="10">Multi-pass membrane protein</topology>
    </subcellularLocation>
    <subcellularLocation>
        <location evidence="1 12">Membrane</location>
        <topology evidence="1 12">Multi-pass membrane protein</topology>
    </subcellularLocation>
</comment>
<dbReference type="RefSeq" id="WP_182582067.1">
    <property type="nucleotide sequence ID" value="NZ_JABVCQ010000003.1"/>
</dbReference>
<dbReference type="InterPro" id="IPR002208">
    <property type="entry name" value="SecY/SEC61-alpha"/>
</dbReference>
<keyword evidence="7 10" id="KW-0811">Translocation</keyword>
<dbReference type="PIRSF" id="PIRSF004557">
    <property type="entry name" value="SecY"/>
    <property type="match status" value="1"/>
</dbReference>
<dbReference type="Pfam" id="PF00344">
    <property type="entry name" value="SecY"/>
    <property type="match status" value="1"/>
</dbReference>
<keyword evidence="3 10" id="KW-0813">Transport</keyword>
<gene>
    <name evidence="10 14" type="primary">secY</name>
    <name evidence="14" type="ORF">HUK38_01740</name>
</gene>
<evidence type="ECO:0000256" key="9">
    <source>
        <dbReference type="ARBA" id="ARBA00039733"/>
    </source>
</evidence>
<dbReference type="EMBL" id="JABVCQ010000003">
    <property type="protein sequence ID" value="MBB1124954.1"/>
    <property type="molecule type" value="Genomic_DNA"/>
</dbReference>
<feature type="transmembrane region" description="Helical" evidence="10">
    <location>
        <begin position="189"/>
        <end position="208"/>
    </location>
</feature>
<evidence type="ECO:0000256" key="10">
    <source>
        <dbReference type="HAMAP-Rule" id="MF_01465"/>
    </source>
</evidence>
<evidence type="ECO:0000256" key="2">
    <source>
        <dbReference type="ARBA" id="ARBA00005751"/>
    </source>
</evidence>
<feature type="transmembrane region" description="Helical" evidence="10">
    <location>
        <begin position="318"/>
        <end position="340"/>
    </location>
</feature>
<evidence type="ECO:0000256" key="1">
    <source>
        <dbReference type="ARBA" id="ARBA00004141"/>
    </source>
</evidence>
<keyword evidence="5 10" id="KW-0653">Protein transport</keyword>
<accession>A0A839H6A2</accession>
<dbReference type="PANTHER" id="PTHR10906">
    <property type="entry name" value="SECY/SEC61-ALPHA FAMILY MEMBER"/>
    <property type="match status" value="1"/>
</dbReference>
<evidence type="ECO:0000256" key="13">
    <source>
        <dbReference type="RuleBase" id="RU004349"/>
    </source>
</evidence>
<keyword evidence="6 10" id="KW-1133">Transmembrane helix</keyword>
<dbReference type="FunFam" id="1.10.3370.10:FF:000001">
    <property type="entry name" value="Preprotein translocase subunit SecY"/>
    <property type="match status" value="1"/>
</dbReference>
<protein>
    <recommendedName>
        <fullName evidence="9 10">Protein translocase subunit SecY</fullName>
    </recommendedName>
</protein>
<feature type="transmembrane region" description="Helical" evidence="10">
    <location>
        <begin position="121"/>
        <end position="141"/>
    </location>
</feature>
<evidence type="ECO:0000256" key="3">
    <source>
        <dbReference type="ARBA" id="ARBA00022448"/>
    </source>
</evidence>
<keyword evidence="10" id="KW-1003">Cell membrane</keyword>
<evidence type="ECO:0000256" key="8">
    <source>
        <dbReference type="ARBA" id="ARBA00023136"/>
    </source>
</evidence>
<evidence type="ECO:0000256" key="11">
    <source>
        <dbReference type="RuleBase" id="RU000537"/>
    </source>
</evidence>
<dbReference type="InterPro" id="IPR026593">
    <property type="entry name" value="SecY"/>
</dbReference>
<comment type="subunit">
    <text evidence="10">Component of the Sec protein translocase complex. Heterotrimer consisting of SecY, SecE and SecG subunits. The heterotrimers can form oligomers, although 1 heterotrimer is thought to be able to translocate proteins. Interacts with the ribosome. Interacts with SecDF, and other proteins may be involved. Interacts with SecA.</text>
</comment>
<organism evidence="14 15">
    <name type="scientific">Thiospirillum jenense</name>
    <dbReference type="NCBI Taxonomy" id="1653858"/>
    <lineage>
        <taxon>Bacteria</taxon>
        <taxon>Pseudomonadati</taxon>
        <taxon>Pseudomonadota</taxon>
        <taxon>Gammaproteobacteria</taxon>
        <taxon>Chromatiales</taxon>
        <taxon>Chromatiaceae</taxon>
        <taxon>Thiospirillum</taxon>
    </lineage>
</organism>
<dbReference type="GO" id="GO:0043952">
    <property type="term" value="P:protein transport by the Sec complex"/>
    <property type="evidence" value="ECO:0007669"/>
    <property type="project" value="UniProtKB-UniRule"/>
</dbReference>
<sequence>MVRNNAPITQALGGINRLTELRQRLLFVLGALLVYRIGTFIPVPGVNPEALAVLFDQNQGSILDMFNMFSGGALERASIFALGIMPYISASIILQLMTSVIPQLEQLKKEGEAGRRKITQYTRYSTVVLATFQAIGISIALQGQTAGGSAIVVQQGFAFVFTAAVSLVTGTMFLMWLGEQITERGIGNGISLIIFAGIVAGLPSAVGGTLELVRTGEMNALAVLALFALALLVTAFVVFVERGQRRITVNYARRQQGRRMLAAQSTHLPLKLNMSGVIPPIFASSIILFPGTLGQWFGQTESLSWLADIAAKLSPGEPIYVLLYAAAIVFFCFFYTALVFDAKETADNLKRSGAFIPGIRPGDQTARYIDAVMTRLTAAGALYITAVCLLPEFLIVGWNVPFYFGGTSLLIVVVVVMDFMAQVQAHLMSHQYEGLMKKANFKSSNTKLTR</sequence>
<reference evidence="14 15" key="1">
    <citation type="journal article" date="2020" name="Arch. Microbiol.">
        <title>The genome sequence of the giant phototrophic gammaproteobacterium Thiospirillum jenense gives insight into its physiological properties and phylogenetic relationships.</title>
        <authorList>
            <person name="Imhoff J.F."/>
            <person name="Meyer T.E."/>
            <person name="Kyndt J.A."/>
        </authorList>
    </citation>
    <scope>NUCLEOTIDE SEQUENCE [LARGE SCALE GENOMIC DNA]</scope>
    <source>
        <strain evidence="14 15">DSM 216</strain>
    </source>
</reference>
<evidence type="ECO:0000256" key="5">
    <source>
        <dbReference type="ARBA" id="ARBA00022927"/>
    </source>
</evidence>
<feature type="transmembrane region" description="Helical" evidence="10">
    <location>
        <begin position="277"/>
        <end position="298"/>
    </location>
</feature>
<evidence type="ECO:0000256" key="6">
    <source>
        <dbReference type="ARBA" id="ARBA00022989"/>
    </source>
</evidence>
<dbReference type="Gene3D" id="1.10.3370.10">
    <property type="entry name" value="SecY subunit domain"/>
    <property type="match status" value="1"/>
</dbReference>
<proteinExistence type="inferred from homology"/>